<evidence type="ECO:0000259" key="9">
    <source>
        <dbReference type="PROSITE" id="PS50928"/>
    </source>
</evidence>
<dbReference type="Proteomes" id="UP001596250">
    <property type="component" value="Unassembled WGS sequence"/>
</dbReference>
<keyword evidence="11" id="KW-1185">Reference proteome</keyword>
<keyword evidence="6 8" id="KW-1133">Transmembrane helix</keyword>
<dbReference type="PROSITE" id="PS50928">
    <property type="entry name" value="ABC_TM1"/>
    <property type="match status" value="1"/>
</dbReference>
<keyword evidence="7 8" id="KW-0472">Membrane</keyword>
<organism evidence="10 11">
    <name type="scientific">Marinicrinis lubricantis</name>
    <dbReference type="NCBI Taxonomy" id="2086470"/>
    <lineage>
        <taxon>Bacteria</taxon>
        <taxon>Bacillati</taxon>
        <taxon>Bacillota</taxon>
        <taxon>Bacilli</taxon>
        <taxon>Bacillales</taxon>
        <taxon>Paenibacillaceae</taxon>
    </lineage>
</organism>
<evidence type="ECO:0000313" key="10">
    <source>
        <dbReference type="EMBL" id="MFC5986313.1"/>
    </source>
</evidence>
<dbReference type="EMBL" id="JBHSQV010000036">
    <property type="protein sequence ID" value="MFC5986313.1"/>
    <property type="molecule type" value="Genomic_DNA"/>
</dbReference>
<accession>A0ABW1IMS5</accession>
<dbReference type="InterPro" id="IPR051789">
    <property type="entry name" value="Bact_Polyamine_Transport"/>
</dbReference>
<feature type="transmembrane region" description="Helical" evidence="8">
    <location>
        <begin position="38"/>
        <end position="65"/>
    </location>
</feature>
<evidence type="ECO:0000256" key="8">
    <source>
        <dbReference type="RuleBase" id="RU363032"/>
    </source>
</evidence>
<feature type="transmembrane region" description="Helical" evidence="8">
    <location>
        <begin position="211"/>
        <end position="230"/>
    </location>
</feature>
<gene>
    <name evidence="10" type="ORF">ACFPXP_07675</name>
</gene>
<keyword evidence="5 8" id="KW-0812">Transmembrane</keyword>
<comment type="subcellular location">
    <subcellularLocation>
        <location evidence="1 8">Cell membrane</location>
        <topology evidence="1 8">Multi-pass membrane protein</topology>
    </subcellularLocation>
</comment>
<feature type="transmembrane region" description="Helical" evidence="8">
    <location>
        <begin position="108"/>
        <end position="126"/>
    </location>
</feature>
<evidence type="ECO:0000256" key="4">
    <source>
        <dbReference type="ARBA" id="ARBA00022475"/>
    </source>
</evidence>
<dbReference type="SUPFAM" id="SSF161098">
    <property type="entry name" value="MetI-like"/>
    <property type="match status" value="1"/>
</dbReference>
<protein>
    <submittedName>
        <fullName evidence="10">ABC transporter permease</fullName>
    </submittedName>
</protein>
<evidence type="ECO:0000256" key="3">
    <source>
        <dbReference type="ARBA" id="ARBA00022448"/>
    </source>
</evidence>
<dbReference type="PANTHER" id="PTHR43848:SF2">
    <property type="entry name" value="PUTRESCINE TRANSPORT SYSTEM PERMEASE PROTEIN POTI"/>
    <property type="match status" value="1"/>
</dbReference>
<dbReference type="InterPro" id="IPR035906">
    <property type="entry name" value="MetI-like_sf"/>
</dbReference>
<dbReference type="RefSeq" id="WP_379893694.1">
    <property type="nucleotide sequence ID" value="NZ_CBCSCT010000001.1"/>
</dbReference>
<keyword evidence="3 8" id="KW-0813">Transport</keyword>
<evidence type="ECO:0000256" key="6">
    <source>
        <dbReference type="ARBA" id="ARBA00022989"/>
    </source>
</evidence>
<evidence type="ECO:0000256" key="1">
    <source>
        <dbReference type="ARBA" id="ARBA00004651"/>
    </source>
</evidence>
<comment type="caution">
    <text evidence="10">The sequence shown here is derived from an EMBL/GenBank/DDBJ whole genome shotgun (WGS) entry which is preliminary data.</text>
</comment>
<evidence type="ECO:0000313" key="11">
    <source>
        <dbReference type="Proteomes" id="UP001596250"/>
    </source>
</evidence>
<dbReference type="CDD" id="cd06261">
    <property type="entry name" value="TM_PBP2"/>
    <property type="match status" value="1"/>
</dbReference>
<feature type="transmembrane region" description="Helical" evidence="8">
    <location>
        <begin position="77"/>
        <end position="102"/>
    </location>
</feature>
<dbReference type="PANTHER" id="PTHR43848">
    <property type="entry name" value="PUTRESCINE TRANSPORT SYSTEM PERMEASE PROTEIN POTI"/>
    <property type="match status" value="1"/>
</dbReference>
<feature type="transmembrane region" description="Helical" evidence="8">
    <location>
        <begin position="180"/>
        <end position="199"/>
    </location>
</feature>
<proteinExistence type="inferred from homology"/>
<comment type="similarity">
    <text evidence="2">Belongs to the binding-protein-dependent transport system permease family. CysTW subfamily.</text>
</comment>
<dbReference type="InterPro" id="IPR000515">
    <property type="entry name" value="MetI-like"/>
</dbReference>
<sequence>MFVLVLYSFNDSRINAVWSGFTFDWYVSLLDNRQVMEAFMNSVTIAITTAIVSTVLGTMTALAFHRYSFRWQFAWSSLLYLPIILPDLLMGLSLLLMFSYFSIPLGKMTIMIAHIAFCIPFVFVIVSTRLQSMRNDLAEAAQDLGATPWQTFRHVTLPMLMPSIVAGALLSLTLSLDDFVISFFVSGPGSTTLPVYIYGMVKRGVTPEVNALATVMIVITLILVALAEIVRRNSNGTGNNTDESV</sequence>
<evidence type="ECO:0000256" key="5">
    <source>
        <dbReference type="ARBA" id="ARBA00022692"/>
    </source>
</evidence>
<dbReference type="Gene3D" id="1.10.3720.10">
    <property type="entry name" value="MetI-like"/>
    <property type="match status" value="1"/>
</dbReference>
<evidence type="ECO:0000256" key="7">
    <source>
        <dbReference type="ARBA" id="ARBA00023136"/>
    </source>
</evidence>
<reference evidence="11" key="1">
    <citation type="journal article" date="2019" name="Int. J. Syst. Evol. Microbiol.">
        <title>The Global Catalogue of Microorganisms (GCM) 10K type strain sequencing project: providing services to taxonomists for standard genome sequencing and annotation.</title>
        <authorList>
            <consortium name="The Broad Institute Genomics Platform"/>
            <consortium name="The Broad Institute Genome Sequencing Center for Infectious Disease"/>
            <person name="Wu L."/>
            <person name="Ma J."/>
        </authorList>
    </citation>
    <scope>NUCLEOTIDE SEQUENCE [LARGE SCALE GENOMIC DNA]</scope>
    <source>
        <strain evidence="11">CCM 8749</strain>
    </source>
</reference>
<dbReference type="Pfam" id="PF00528">
    <property type="entry name" value="BPD_transp_1"/>
    <property type="match status" value="1"/>
</dbReference>
<feature type="transmembrane region" description="Helical" evidence="8">
    <location>
        <begin position="155"/>
        <end position="174"/>
    </location>
</feature>
<feature type="domain" description="ABC transmembrane type-1" evidence="9">
    <location>
        <begin position="39"/>
        <end position="227"/>
    </location>
</feature>
<keyword evidence="4" id="KW-1003">Cell membrane</keyword>
<evidence type="ECO:0000256" key="2">
    <source>
        <dbReference type="ARBA" id="ARBA00007069"/>
    </source>
</evidence>
<name>A0ABW1IMS5_9BACL</name>